<protein>
    <submittedName>
        <fullName evidence="2">Uncharacterized protein</fullName>
    </submittedName>
</protein>
<keyword evidence="1" id="KW-1133">Transmembrane helix</keyword>
<keyword evidence="1" id="KW-0812">Transmembrane</keyword>
<evidence type="ECO:0000256" key="1">
    <source>
        <dbReference type="SAM" id="Phobius"/>
    </source>
</evidence>
<dbReference type="Proteomes" id="UP000177067">
    <property type="component" value="Unassembled WGS sequence"/>
</dbReference>
<evidence type="ECO:0000313" key="3">
    <source>
        <dbReference type="Proteomes" id="UP000177067"/>
    </source>
</evidence>
<feature type="transmembrane region" description="Helical" evidence="1">
    <location>
        <begin position="94"/>
        <end position="116"/>
    </location>
</feature>
<organism evidence="2 3">
    <name type="scientific">Candidatus Magasanikbacteria bacterium RIFCSPHIGHO2_01_FULL_33_34</name>
    <dbReference type="NCBI Taxonomy" id="1798671"/>
    <lineage>
        <taxon>Bacteria</taxon>
        <taxon>Candidatus Magasanikiibacteriota</taxon>
    </lineage>
</organism>
<proteinExistence type="predicted"/>
<gene>
    <name evidence="2" type="ORF">A2725_03330</name>
</gene>
<dbReference type="AlphaFoldDB" id="A0A1F6LH24"/>
<feature type="transmembrane region" description="Helical" evidence="1">
    <location>
        <begin position="51"/>
        <end position="73"/>
    </location>
</feature>
<accession>A0A1F6LH24</accession>
<dbReference type="EMBL" id="MFPS01000009">
    <property type="protein sequence ID" value="OGH58702.1"/>
    <property type="molecule type" value="Genomic_DNA"/>
</dbReference>
<reference evidence="2 3" key="1">
    <citation type="journal article" date="2016" name="Nat. Commun.">
        <title>Thousands of microbial genomes shed light on interconnected biogeochemical processes in an aquifer system.</title>
        <authorList>
            <person name="Anantharaman K."/>
            <person name="Brown C.T."/>
            <person name="Hug L.A."/>
            <person name="Sharon I."/>
            <person name="Castelle C.J."/>
            <person name="Probst A.J."/>
            <person name="Thomas B.C."/>
            <person name="Singh A."/>
            <person name="Wilkins M.J."/>
            <person name="Karaoz U."/>
            <person name="Brodie E.L."/>
            <person name="Williams K.H."/>
            <person name="Hubbard S.S."/>
            <person name="Banfield J.F."/>
        </authorList>
    </citation>
    <scope>NUCLEOTIDE SEQUENCE [LARGE SCALE GENOMIC DNA]</scope>
</reference>
<dbReference type="Pfam" id="PF18895">
    <property type="entry name" value="T4SS_pilin"/>
    <property type="match status" value="1"/>
</dbReference>
<evidence type="ECO:0000313" key="2">
    <source>
        <dbReference type="EMBL" id="OGH58702.1"/>
    </source>
</evidence>
<keyword evidence="1" id="KW-0472">Membrane</keyword>
<comment type="caution">
    <text evidence="2">The sequence shown here is derived from an EMBL/GenBank/DDBJ whole genome shotgun (WGS) entry which is preliminary data.</text>
</comment>
<dbReference type="InterPro" id="IPR043993">
    <property type="entry name" value="T4SS_pilin"/>
</dbReference>
<sequence length="131" mass="14830">MQKKRYIIFSLLFFISLGFFVISPVVATEDDLLGVNYARYSGLENRDIRYSIGSIIQTVLGFLGIGTMVLMLYAGFLWMTSMGNDEKVNKAKKIIWGASIGLAIIMSSYAITSFVLKSLFQATHRGFFYYF</sequence>
<name>A0A1F6LH24_9BACT</name>